<evidence type="ECO:0000313" key="2">
    <source>
        <dbReference type="EMBL" id="EGT43176.1"/>
    </source>
</evidence>
<dbReference type="AlphaFoldDB" id="G0MSQ2"/>
<keyword evidence="1" id="KW-0732">Signal</keyword>
<protein>
    <submittedName>
        <fullName evidence="2">Uncharacterized protein</fullName>
    </submittedName>
</protein>
<dbReference type="HOGENOM" id="CLU_1994614_0_0_1"/>
<feature type="signal peptide" evidence="1">
    <location>
        <begin position="1"/>
        <end position="17"/>
    </location>
</feature>
<gene>
    <name evidence="2" type="ORF">CAEBREN_12774</name>
</gene>
<dbReference type="InParanoid" id="G0MSQ2"/>
<organism evidence="3">
    <name type="scientific">Caenorhabditis brenneri</name>
    <name type="common">Nematode worm</name>
    <dbReference type="NCBI Taxonomy" id="135651"/>
    <lineage>
        <taxon>Eukaryota</taxon>
        <taxon>Metazoa</taxon>
        <taxon>Ecdysozoa</taxon>
        <taxon>Nematoda</taxon>
        <taxon>Chromadorea</taxon>
        <taxon>Rhabditida</taxon>
        <taxon>Rhabditina</taxon>
        <taxon>Rhabditomorpha</taxon>
        <taxon>Rhabditoidea</taxon>
        <taxon>Rhabditidae</taxon>
        <taxon>Peloderinae</taxon>
        <taxon>Caenorhabditis</taxon>
    </lineage>
</organism>
<keyword evidence="3" id="KW-1185">Reference proteome</keyword>
<name>G0MSQ2_CAEBE</name>
<proteinExistence type="predicted"/>
<sequence length="125" mass="14120">MKSAVIFFFLSVFGSFAIPNQTRGNLRLPFNASYSSIFEHQKIWNSAFTIKSRTTGREIIETMKTAGTKFHSLRHTDPNENSSSNGTQLHADREVAFQMRKRHMLLIVPDVLGAPVVFTNFSSPI</sequence>
<reference evidence="3" key="1">
    <citation type="submission" date="2011-07" db="EMBL/GenBank/DDBJ databases">
        <authorList>
            <consortium name="Caenorhabditis brenneri Sequencing and Analysis Consortium"/>
            <person name="Wilson R.K."/>
        </authorList>
    </citation>
    <scope>NUCLEOTIDE SEQUENCE [LARGE SCALE GENOMIC DNA]</scope>
    <source>
        <strain evidence="3">PB2801</strain>
    </source>
</reference>
<dbReference type="EMBL" id="GL379810">
    <property type="protein sequence ID" value="EGT43176.1"/>
    <property type="molecule type" value="Genomic_DNA"/>
</dbReference>
<accession>G0MSQ2</accession>
<feature type="chain" id="PRO_5003404578" evidence="1">
    <location>
        <begin position="18"/>
        <end position="125"/>
    </location>
</feature>
<evidence type="ECO:0000256" key="1">
    <source>
        <dbReference type="SAM" id="SignalP"/>
    </source>
</evidence>
<dbReference type="Proteomes" id="UP000008068">
    <property type="component" value="Unassembled WGS sequence"/>
</dbReference>
<evidence type="ECO:0000313" key="3">
    <source>
        <dbReference type="Proteomes" id="UP000008068"/>
    </source>
</evidence>